<keyword evidence="4 6" id="KW-0949">S-adenosyl-L-methionine</keyword>
<dbReference type="SUPFAM" id="SSF53335">
    <property type="entry name" value="S-adenosyl-L-methionine-dependent methyltransferases"/>
    <property type="match status" value="1"/>
</dbReference>
<comment type="similarity">
    <text evidence="6">Belongs to the class I-like SAM-binding methyltransferase superfamily. RNA M5U methyltransferase family.</text>
</comment>
<accession>A0A239PSK4</accession>
<dbReference type="PANTHER" id="PTHR11061">
    <property type="entry name" value="RNA M5U METHYLTRANSFERASE"/>
    <property type="match status" value="1"/>
</dbReference>
<dbReference type="RefSeq" id="WP_089343699.1">
    <property type="nucleotide sequence ID" value="NZ_CP067129.1"/>
</dbReference>
<feature type="binding site" evidence="6">
    <location>
        <position position="243"/>
    </location>
    <ligand>
        <name>S-adenosyl-L-methionine</name>
        <dbReference type="ChEBI" id="CHEBI:59789"/>
    </ligand>
</feature>
<feature type="active site" description="Nucleophile" evidence="6">
    <location>
        <position position="364"/>
    </location>
</feature>
<organism evidence="7 8">
    <name type="scientific">Paracoccus seriniphilus</name>
    <dbReference type="NCBI Taxonomy" id="184748"/>
    <lineage>
        <taxon>Bacteria</taxon>
        <taxon>Pseudomonadati</taxon>
        <taxon>Pseudomonadota</taxon>
        <taxon>Alphaproteobacteria</taxon>
        <taxon>Rhodobacterales</taxon>
        <taxon>Paracoccaceae</taxon>
        <taxon>Paracoccus</taxon>
    </lineage>
</organism>
<keyword evidence="3 6" id="KW-0808">Transferase</keyword>
<keyword evidence="8" id="KW-1185">Reference proteome</keyword>
<dbReference type="OrthoDB" id="9804590at2"/>
<proteinExistence type="inferred from homology"/>
<dbReference type="Proteomes" id="UP000198307">
    <property type="component" value="Unassembled WGS sequence"/>
</dbReference>
<reference evidence="7 8" key="1">
    <citation type="submission" date="2017-07" db="EMBL/GenBank/DDBJ databases">
        <authorList>
            <person name="Sun Z.S."/>
            <person name="Albrecht U."/>
            <person name="Echele G."/>
            <person name="Lee C.C."/>
        </authorList>
    </citation>
    <scope>NUCLEOTIDE SEQUENCE [LARGE SCALE GENOMIC DNA]</scope>
    <source>
        <strain evidence="7 8">DSM 14827</strain>
    </source>
</reference>
<keyword evidence="5" id="KW-0411">Iron-sulfur</keyword>
<dbReference type="CDD" id="cd02440">
    <property type="entry name" value="AdoMet_MTases"/>
    <property type="match status" value="1"/>
</dbReference>
<dbReference type="AlphaFoldDB" id="A0A239PSK4"/>
<feature type="binding site" evidence="6">
    <location>
        <position position="270"/>
    </location>
    <ligand>
        <name>S-adenosyl-L-methionine</name>
        <dbReference type="ChEBI" id="CHEBI:59789"/>
    </ligand>
</feature>
<evidence type="ECO:0000256" key="2">
    <source>
        <dbReference type="ARBA" id="ARBA00022603"/>
    </source>
</evidence>
<protein>
    <submittedName>
        <fullName evidence="7">23S rRNA m(5)U-1939 methyltransferase</fullName>
    </submittedName>
</protein>
<evidence type="ECO:0000256" key="4">
    <source>
        <dbReference type="ARBA" id="ARBA00022691"/>
    </source>
</evidence>
<evidence type="ECO:0000256" key="1">
    <source>
        <dbReference type="ARBA" id="ARBA00022485"/>
    </source>
</evidence>
<evidence type="ECO:0000256" key="5">
    <source>
        <dbReference type="ARBA" id="ARBA00023014"/>
    </source>
</evidence>
<dbReference type="Gene3D" id="2.40.50.140">
    <property type="entry name" value="Nucleic acid-binding proteins"/>
    <property type="match status" value="1"/>
</dbReference>
<keyword evidence="1" id="KW-0479">Metal-binding</keyword>
<dbReference type="GO" id="GO:0051539">
    <property type="term" value="F:4 iron, 4 sulfur cluster binding"/>
    <property type="evidence" value="ECO:0007669"/>
    <property type="project" value="UniProtKB-KW"/>
</dbReference>
<dbReference type="InterPro" id="IPR012340">
    <property type="entry name" value="NA-bd_OB-fold"/>
</dbReference>
<dbReference type="Gene3D" id="2.40.50.1070">
    <property type="match status" value="1"/>
</dbReference>
<evidence type="ECO:0000256" key="6">
    <source>
        <dbReference type="PROSITE-ProRule" id="PRU01024"/>
    </source>
</evidence>
<keyword evidence="1" id="KW-0004">4Fe-4S</keyword>
<evidence type="ECO:0000313" key="7">
    <source>
        <dbReference type="EMBL" id="SNT72912.1"/>
    </source>
</evidence>
<feature type="binding site" evidence="6">
    <location>
        <position position="338"/>
    </location>
    <ligand>
        <name>S-adenosyl-L-methionine</name>
        <dbReference type="ChEBI" id="CHEBI:59789"/>
    </ligand>
</feature>
<keyword evidence="2 6" id="KW-0489">Methyltransferase</keyword>
<gene>
    <name evidence="7" type="ORF">SAMN05444959_10483</name>
</gene>
<sequence>MSLWQIERLGRRGDGVALGDAGKALAPLTLPGEEIEGTASDGVIAAARILTPSPERVRPACRHYRSCGGCSLMHGADGFVTAWKEQVVTTALAAQGLSASICATHVSPPRSRRRAVLSGRRTKKGAQIGFHMKASNVIVDLTDCHVLDPRIQTALPLLREIVRIGASRSAELSLTVIAGPAGLDVAVRGGKTMDSMLFQDLAALAERGDLARLDWDGQPVTRRTPYLQMGAARVPYPAGAFLQATIDGEAALQQAVAKITAPAKRIADLFSGCGTFTLPLAAGADIHAVEGLAAPLEALDRAWRGSTGLRRITTEIRDLARNPLLPDELARFDAIVIDPPRSGAEAQCRQIAQSSVEHIAFVACDPVSFARDARILADGGYRLNRLWIVDQFRWSPHVETVTEFLRN</sequence>
<dbReference type="GO" id="GO:0070041">
    <property type="term" value="F:rRNA (uridine-C5-)-methyltransferase activity"/>
    <property type="evidence" value="ECO:0007669"/>
    <property type="project" value="TreeGrafter"/>
</dbReference>
<evidence type="ECO:0000313" key="8">
    <source>
        <dbReference type="Proteomes" id="UP000198307"/>
    </source>
</evidence>
<dbReference type="PROSITE" id="PS51687">
    <property type="entry name" value="SAM_MT_RNA_M5U"/>
    <property type="match status" value="1"/>
</dbReference>
<name>A0A239PSK4_9RHOB</name>
<keyword evidence="1" id="KW-0408">Iron</keyword>
<dbReference type="InterPro" id="IPR029063">
    <property type="entry name" value="SAM-dependent_MTases_sf"/>
</dbReference>
<dbReference type="GO" id="GO:0070475">
    <property type="term" value="P:rRNA base methylation"/>
    <property type="evidence" value="ECO:0007669"/>
    <property type="project" value="TreeGrafter"/>
</dbReference>
<dbReference type="InterPro" id="IPR010280">
    <property type="entry name" value="U5_MeTrfase_fam"/>
</dbReference>
<evidence type="ECO:0000256" key="3">
    <source>
        <dbReference type="ARBA" id="ARBA00022679"/>
    </source>
</evidence>
<feature type="binding site" evidence="6">
    <location>
        <position position="290"/>
    </location>
    <ligand>
        <name>S-adenosyl-L-methionine</name>
        <dbReference type="ChEBI" id="CHEBI:59789"/>
    </ligand>
</feature>
<dbReference type="EMBL" id="FZQB01000004">
    <property type="protein sequence ID" value="SNT72912.1"/>
    <property type="molecule type" value="Genomic_DNA"/>
</dbReference>
<dbReference type="PANTHER" id="PTHR11061:SF49">
    <property type="entry name" value="23S RRNA (URACIL(1939)-C(5))-METHYLTRANSFERASE RLMD"/>
    <property type="match status" value="1"/>
</dbReference>
<dbReference type="Pfam" id="PF05958">
    <property type="entry name" value="tRNA_U5-meth_tr"/>
    <property type="match status" value="1"/>
</dbReference>
<dbReference type="Gene3D" id="3.40.50.150">
    <property type="entry name" value="Vaccinia Virus protein VP39"/>
    <property type="match status" value="1"/>
</dbReference>